<evidence type="ECO:0000256" key="1">
    <source>
        <dbReference type="ARBA" id="ARBA00008834"/>
    </source>
</evidence>
<protein>
    <recommendedName>
        <fullName evidence="7">Polygalacturonase</fullName>
    </recommendedName>
</protein>
<evidence type="ECO:0008006" key="7">
    <source>
        <dbReference type="Google" id="ProtNLM"/>
    </source>
</evidence>
<dbReference type="InterPro" id="IPR012334">
    <property type="entry name" value="Pectin_lyas_fold"/>
</dbReference>
<evidence type="ECO:0000256" key="2">
    <source>
        <dbReference type="ARBA" id="ARBA00022801"/>
    </source>
</evidence>
<keyword evidence="6" id="KW-1185">Reference proteome</keyword>
<evidence type="ECO:0000313" key="5">
    <source>
        <dbReference type="EMBL" id="KAH9298165.1"/>
    </source>
</evidence>
<keyword evidence="2 4" id="KW-0378">Hydrolase</keyword>
<dbReference type="GO" id="GO:0005975">
    <property type="term" value="P:carbohydrate metabolic process"/>
    <property type="evidence" value="ECO:0007669"/>
    <property type="project" value="InterPro"/>
</dbReference>
<dbReference type="Proteomes" id="UP000824469">
    <property type="component" value="Unassembled WGS sequence"/>
</dbReference>
<proteinExistence type="inferred from homology"/>
<dbReference type="SUPFAM" id="SSF51126">
    <property type="entry name" value="Pectin lyase-like"/>
    <property type="match status" value="1"/>
</dbReference>
<evidence type="ECO:0000313" key="6">
    <source>
        <dbReference type="Proteomes" id="UP000824469"/>
    </source>
</evidence>
<keyword evidence="3 4" id="KW-0326">Glycosidase</keyword>
<evidence type="ECO:0000256" key="3">
    <source>
        <dbReference type="ARBA" id="ARBA00023295"/>
    </source>
</evidence>
<feature type="non-terminal residue" evidence="5">
    <location>
        <position position="295"/>
    </location>
</feature>
<organism evidence="5 6">
    <name type="scientific">Taxus chinensis</name>
    <name type="common">Chinese yew</name>
    <name type="synonym">Taxus wallichiana var. chinensis</name>
    <dbReference type="NCBI Taxonomy" id="29808"/>
    <lineage>
        <taxon>Eukaryota</taxon>
        <taxon>Viridiplantae</taxon>
        <taxon>Streptophyta</taxon>
        <taxon>Embryophyta</taxon>
        <taxon>Tracheophyta</taxon>
        <taxon>Spermatophyta</taxon>
        <taxon>Pinopsida</taxon>
        <taxon>Pinidae</taxon>
        <taxon>Conifers II</taxon>
        <taxon>Cupressales</taxon>
        <taxon>Taxaceae</taxon>
        <taxon>Taxus</taxon>
    </lineage>
</organism>
<gene>
    <name evidence="5" type="ORF">KI387_029847</name>
</gene>
<dbReference type="InterPro" id="IPR011050">
    <property type="entry name" value="Pectin_lyase_fold/virulence"/>
</dbReference>
<sequence>DNGTIDGQGQVWWNMWRDGSLKYTRGNLIEIMNSKDVIISNLLLLNSPFWNIHPVYCSNVVVRHVTILAPPDSPNTDGIDPDSSSNVCIEDCYVRNGDDIVAIKSGWDEYGIAFGRPSSNIIVRRVTGSSPGFSGIAIGSETSGGIQDILIQDVNIINSGTGIRLKTNAGRGGIITNITISGIYMENVRRAIHFSGNTGDHPDQGYNPLALPVVRSIAVKNVVGKGIGSVGSMEGLKASPFQDICLANIRLQGMTGLLTWKCVSVEGSSIGTITPPPCTQLNRPLSSFCHSSLTS</sequence>
<dbReference type="Pfam" id="PF00295">
    <property type="entry name" value="Glyco_hydro_28"/>
    <property type="match status" value="1"/>
</dbReference>
<dbReference type="SMART" id="SM00710">
    <property type="entry name" value="PbH1"/>
    <property type="match status" value="5"/>
</dbReference>
<dbReference type="PANTHER" id="PTHR31339:SF3">
    <property type="entry name" value="PECTIN LYASE-LIKE SUPERFAMILY PROTEIN"/>
    <property type="match status" value="1"/>
</dbReference>
<dbReference type="InterPro" id="IPR000743">
    <property type="entry name" value="Glyco_hydro_28"/>
</dbReference>
<reference evidence="5 6" key="1">
    <citation type="journal article" date="2021" name="Nat. Plants">
        <title>The Taxus genome provides insights into paclitaxel biosynthesis.</title>
        <authorList>
            <person name="Xiong X."/>
            <person name="Gou J."/>
            <person name="Liao Q."/>
            <person name="Li Y."/>
            <person name="Zhou Q."/>
            <person name="Bi G."/>
            <person name="Li C."/>
            <person name="Du R."/>
            <person name="Wang X."/>
            <person name="Sun T."/>
            <person name="Guo L."/>
            <person name="Liang H."/>
            <person name="Lu P."/>
            <person name="Wu Y."/>
            <person name="Zhang Z."/>
            <person name="Ro D.K."/>
            <person name="Shang Y."/>
            <person name="Huang S."/>
            <person name="Yan J."/>
        </authorList>
    </citation>
    <scope>NUCLEOTIDE SEQUENCE [LARGE SCALE GENOMIC DNA]</scope>
    <source>
        <strain evidence="5">Ta-2019</strain>
    </source>
</reference>
<evidence type="ECO:0000256" key="4">
    <source>
        <dbReference type="RuleBase" id="RU361169"/>
    </source>
</evidence>
<comment type="similarity">
    <text evidence="1 4">Belongs to the glycosyl hydrolase 28 family.</text>
</comment>
<dbReference type="GO" id="GO:0004650">
    <property type="term" value="F:polygalacturonase activity"/>
    <property type="evidence" value="ECO:0007669"/>
    <property type="project" value="InterPro"/>
</dbReference>
<dbReference type="InterPro" id="IPR051801">
    <property type="entry name" value="GH28_Enzymes"/>
</dbReference>
<comment type="caution">
    <text evidence="5">The sequence shown here is derived from an EMBL/GenBank/DDBJ whole genome shotgun (WGS) entry which is preliminary data.</text>
</comment>
<dbReference type="EMBL" id="JAHRHJ020000010">
    <property type="protein sequence ID" value="KAH9298165.1"/>
    <property type="molecule type" value="Genomic_DNA"/>
</dbReference>
<dbReference type="OMA" id="TISGIYM"/>
<accession>A0AA38FDR0</accession>
<name>A0AA38FDR0_TAXCH</name>
<dbReference type="InterPro" id="IPR006626">
    <property type="entry name" value="PbH1"/>
</dbReference>
<dbReference type="PANTHER" id="PTHR31339">
    <property type="entry name" value="PECTIN LYASE-RELATED"/>
    <property type="match status" value="1"/>
</dbReference>
<dbReference type="AlphaFoldDB" id="A0AA38FDR0"/>
<dbReference type="Gene3D" id="2.160.20.10">
    <property type="entry name" value="Single-stranded right-handed beta-helix, Pectin lyase-like"/>
    <property type="match status" value="1"/>
</dbReference>